<name>A0A249W019_VIBPH</name>
<dbReference type="SUPFAM" id="SSF103088">
    <property type="entry name" value="OmpA-like"/>
    <property type="match status" value="1"/>
</dbReference>
<dbReference type="InterPro" id="IPR017733">
    <property type="entry name" value="OmpA-like_dom_proteobacteria"/>
</dbReference>
<dbReference type="NCBIfam" id="TIGR03350">
    <property type="entry name" value="type_VI_ompA"/>
    <property type="match status" value="1"/>
</dbReference>
<keyword evidence="3" id="KW-0812">Transmembrane</keyword>
<dbReference type="NCBIfam" id="TIGR03349">
    <property type="entry name" value="IV_VI_DotU"/>
    <property type="match status" value="1"/>
</dbReference>
<dbReference type="Gene3D" id="3.30.1330.60">
    <property type="entry name" value="OmpA-like domain"/>
    <property type="match status" value="1"/>
</dbReference>
<evidence type="ECO:0000256" key="2">
    <source>
        <dbReference type="SAM" id="MobiDB-lite"/>
    </source>
</evidence>
<evidence type="ECO:0000256" key="1">
    <source>
        <dbReference type="PROSITE-ProRule" id="PRU00473"/>
    </source>
</evidence>
<dbReference type="Pfam" id="PF09850">
    <property type="entry name" value="DotU"/>
    <property type="match status" value="1"/>
</dbReference>
<gene>
    <name evidence="5" type="ORF">YA91_04910</name>
</gene>
<organism evidence="5">
    <name type="scientific">Vibrio parahaemolyticus</name>
    <dbReference type="NCBI Taxonomy" id="670"/>
    <lineage>
        <taxon>Bacteria</taxon>
        <taxon>Pseudomonadati</taxon>
        <taxon>Pseudomonadota</taxon>
        <taxon>Gammaproteobacteria</taxon>
        <taxon>Vibrionales</taxon>
        <taxon>Vibrionaceae</taxon>
        <taxon>Vibrio</taxon>
    </lineage>
</organism>
<dbReference type="NCBIfam" id="NF038228">
    <property type="entry name" value="IcmH_DotU_IVB"/>
    <property type="match status" value="1"/>
</dbReference>
<dbReference type="InterPro" id="IPR017732">
    <property type="entry name" value="T4/T6SS_DotU"/>
</dbReference>
<reference evidence="5" key="1">
    <citation type="submission" date="2017-09" db="EMBL/GenBank/DDBJ databases">
        <authorList>
            <person name="Ehlers B."/>
            <person name="Leendertz F.H."/>
        </authorList>
    </citation>
    <scope>NUCLEOTIDE SEQUENCE</scope>
    <source>
        <strain evidence="5">MAVP-26</strain>
    </source>
</reference>
<dbReference type="InterPro" id="IPR006665">
    <property type="entry name" value="OmpA-like"/>
</dbReference>
<dbReference type="InterPro" id="IPR036737">
    <property type="entry name" value="OmpA-like_sf"/>
</dbReference>
<dbReference type="AlphaFoldDB" id="A0A249W019"/>
<dbReference type="Pfam" id="PF00691">
    <property type="entry name" value="OmpA"/>
    <property type="match status" value="1"/>
</dbReference>
<protein>
    <submittedName>
        <fullName evidence="5">Type VI secretion system protein TssL</fullName>
    </submittedName>
</protein>
<dbReference type="CDD" id="cd07185">
    <property type="entry name" value="OmpA_C-like"/>
    <property type="match status" value="1"/>
</dbReference>
<evidence type="ECO:0000259" key="4">
    <source>
        <dbReference type="PROSITE" id="PS51123"/>
    </source>
</evidence>
<dbReference type="PANTHER" id="PTHR38033">
    <property type="entry name" value="MEMBRANE PROTEIN-RELATED"/>
    <property type="match status" value="1"/>
</dbReference>
<dbReference type="EMBL" id="CP023247">
    <property type="protein sequence ID" value="ASZ49949.1"/>
    <property type="molecule type" value="Genomic_DNA"/>
</dbReference>
<keyword evidence="1 3" id="KW-0472">Membrane</keyword>
<dbReference type="PROSITE" id="PS51123">
    <property type="entry name" value="OMPA_2"/>
    <property type="match status" value="1"/>
</dbReference>
<evidence type="ECO:0000256" key="3">
    <source>
        <dbReference type="SAM" id="Phobius"/>
    </source>
</evidence>
<dbReference type="Gene3D" id="1.25.40.590">
    <property type="entry name" value="Type IV / VI secretion system, DotU"/>
    <property type="match status" value="1"/>
</dbReference>
<feature type="domain" description="OmpA-like" evidence="4">
    <location>
        <begin position="313"/>
        <end position="433"/>
    </location>
</feature>
<feature type="transmembrane region" description="Helical" evidence="3">
    <location>
        <begin position="233"/>
        <end position="253"/>
    </location>
</feature>
<dbReference type="GO" id="GO:0016020">
    <property type="term" value="C:membrane"/>
    <property type="evidence" value="ECO:0007669"/>
    <property type="project" value="UniProtKB-UniRule"/>
</dbReference>
<evidence type="ECO:0000313" key="5">
    <source>
        <dbReference type="EMBL" id="ASZ49949.1"/>
    </source>
</evidence>
<dbReference type="PANTHER" id="PTHR38033:SF1">
    <property type="entry name" value="DOTU FAMILY TYPE IV_VI SECRETION SYSTEM PROTEIN"/>
    <property type="match status" value="1"/>
</dbReference>
<proteinExistence type="predicted"/>
<keyword evidence="3" id="KW-1133">Transmembrane helix</keyword>
<sequence length="433" mass="47730">MVSMEQTIVKPTPGGRAAVSKAQPQRSADSTVVISKSPELVNNDSVVAYGDNPLLAEANGLLSIIGQIRATATHSDPLFLKETLAQKLRDYENRLRQHDVDLETIDTARYCLCCSLDEAVLNTNWGSQSFWTHDSLLSSFYASSQGGEAFFKHLDSCLAHPESHLDLLELMYVCLSLGFIGQYRLEKNGLEAHRKLRKQVVSVLKLHGRGVQQELSNKVEQHILAGAQVSERAPLWVVCSVTSALLVCIFMYFSYELNKASNQTFAQLVNLIQPTPAVSNPMVESKSAPIAERISMYLATEIGKDLVTVEALQDRVRISLRAQDLFESGSASVVAYIQPVISKVARTLEATQGKIIITGHTDDRPIFTSKYPSNWHLSLARATSLSEQLIANSALKGRVIPEGLGDARPLVENDSEENRAMNRRIEIDLIVGN</sequence>
<accession>A0A249W019</accession>
<feature type="region of interest" description="Disordered" evidence="2">
    <location>
        <begin position="1"/>
        <end position="24"/>
    </location>
</feature>
<dbReference type="InterPro" id="IPR038522">
    <property type="entry name" value="T4/T6SS_DotU_sf"/>
</dbReference>